<sequence>MRFDIGVIVRIASLLAGTCPQCGHQNDGSNSVDGWVHCSNIECANLFRTIFQPPPKVPDDKSRKTIATKSICSWVLSIIKNRAKSLFKGRISSSTRMQHLSTKFHRMLANVPHSPLEDDKGEKARAGGKGIATEAATCEQVKTKISTICPQCGDLIDNISANDLVSSCSDVECRRTTFCRNESIYSRIPIQINIDRKHHTVFINDTLDALSSPIFGENVRGRTRNTNKFRRIDAPSSRDTQLFLANFRAHLSSLHLTTPTKGCSYSGLLSSIYSLASEAASS</sequence>
<organism evidence="2 3">
    <name type="scientific">Pleurotus eryngii</name>
    <name type="common">Boletus of the steppes</name>
    <dbReference type="NCBI Taxonomy" id="5323"/>
    <lineage>
        <taxon>Eukaryota</taxon>
        <taxon>Fungi</taxon>
        <taxon>Dikarya</taxon>
        <taxon>Basidiomycota</taxon>
        <taxon>Agaricomycotina</taxon>
        <taxon>Agaricomycetes</taxon>
        <taxon>Agaricomycetidae</taxon>
        <taxon>Agaricales</taxon>
        <taxon>Pleurotineae</taxon>
        <taxon>Pleurotaceae</taxon>
        <taxon>Pleurotus</taxon>
    </lineage>
</organism>
<accession>A0A9P6DG72</accession>
<keyword evidence="3" id="KW-1185">Reference proteome</keyword>
<name>A0A9P6DG72_PLEER</name>
<evidence type="ECO:0000313" key="2">
    <source>
        <dbReference type="EMBL" id="KAF9494695.1"/>
    </source>
</evidence>
<protein>
    <submittedName>
        <fullName evidence="2">Uncharacterized protein</fullName>
    </submittedName>
</protein>
<proteinExistence type="predicted"/>
<evidence type="ECO:0000313" key="3">
    <source>
        <dbReference type="Proteomes" id="UP000807025"/>
    </source>
</evidence>
<keyword evidence="1" id="KW-0732">Signal</keyword>
<feature type="chain" id="PRO_5040463442" evidence="1">
    <location>
        <begin position="21"/>
        <end position="282"/>
    </location>
</feature>
<comment type="caution">
    <text evidence="2">The sequence shown here is derived from an EMBL/GenBank/DDBJ whole genome shotgun (WGS) entry which is preliminary data.</text>
</comment>
<reference evidence="2" key="1">
    <citation type="submission" date="2020-11" db="EMBL/GenBank/DDBJ databases">
        <authorList>
            <consortium name="DOE Joint Genome Institute"/>
            <person name="Ahrendt S."/>
            <person name="Riley R."/>
            <person name="Andreopoulos W."/>
            <person name="Labutti K."/>
            <person name="Pangilinan J."/>
            <person name="Ruiz-Duenas F.J."/>
            <person name="Barrasa J.M."/>
            <person name="Sanchez-Garcia M."/>
            <person name="Camarero S."/>
            <person name="Miyauchi S."/>
            <person name="Serrano A."/>
            <person name="Linde D."/>
            <person name="Babiker R."/>
            <person name="Drula E."/>
            <person name="Ayuso-Fernandez I."/>
            <person name="Pacheco R."/>
            <person name="Padilla G."/>
            <person name="Ferreira P."/>
            <person name="Barriuso J."/>
            <person name="Kellner H."/>
            <person name="Castanera R."/>
            <person name="Alfaro M."/>
            <person name="Ramirez L."/>
            <person name="Pisabarro A.G."/>
            <person name="Kuo A."/>
            <person name="Tritt A."/>
            <person name="Lipzen A."/>
            <person name="He G."/>
            <person name="Yan M."/>
            <person name="Ng V."/>
            <person name="Cullen D."/>
            <person name="Martin F."/>
            <person name="Rosso M.-N."/>
            <person name="Henrissat B."/>
            <person name="Hibbett D."/>
            <person name="Martinez A.T."/>
            <person name="Grigoriev I.V."/>
        </authorList>
    </citation>
    <scope>NUCLEOTIDE SEQUENCE</scope>
    <source>
        <strain evidence="2">ATCC 90797</strain>
    </source>
</reference>
<gene>
    <name evidence="2" type="ORF">BDN71DRAFT_933365</name>
</gene>
<evidence type="ECO:0000256" key="1">
    <source>
        <dbReference type="SAM" id="SignalP"/>
    </source>
</evidence>
<dbReference type="Proteomes" id="UP000807025">
    <property type="component" value="Unassembled WGS sequence"/>
</dbReference>
<dbReference type="EMBL" id="MU154569">
    <property type="protein sequence ID" value="KAF9494695.1"/>
    <property type="molecule type" value="Genomic_DNA"/>
</dbReference>
<dbReference type="AlphaFoldDB" id="A0A9P6DG72"/>
<feature type="signal peptide" evidence="1">
    <location>
        <begin position="1"/>
        <end position="20"/>
    </location>
</feature>